<evidence type="ECO:0000313" key="1">
    <source>
        <dbReference type="EMBL" id="MBA1145241.1"/>
    </source>
</evidence>
<dbReference type="PANTHER" id="PTHR42110">
    <property type="entry name" value="L-ASPARAGINASE, PUTATIVE (AFU_ORTHOLOGUE AFUA_3G11890)-RELATED"/>
    <property type="match status" value="1"/>
</dbReference>
<reference evidence="1 2" key="1">
    <citation type="submission" date="2020-07" db="EMBL/GenBank/DDBJ databases">
        <title>Definition of the novel symbiovar canariense within Mesorhizobium novociceri, a new species of genus Mesorhizobium nodulating Cicer canariense in the Caldera de Taburiente National Park (La Palma, Canary Islands).</title>
        <authorList>
            <person name="Leon-Barrios M."/>
            <person name="Perez-Yepez J."/>
            <person name="Flores-Felix J.D."/>
            <person name="Ramirez-Baena M.H."/>
            <person name="Pulido-Suarez L."/>
            <person name="Igual J.M."/>
            <person name="Velazquez E."/>
            <person name="Peix A."/>
        </authorList>
    </citation>
    <scope>NUCLEOTIDE SEQUENCE [LARGE SCALE GENOMIC DNA]</scope>
    <source>
        <strain evidence="1 2">CCANP35</strain>
    </source>
</reference>
<dbReference type="Pfam" id="PF06089">
    <property type="entry name" value="Asparaginase_II"/>
    <property type="match status" value="1"/>
</dbReference>
<protein>
    <submittedName>
        <fullName evidence="1">Asparaginase</fullName>
    </submittedName>
</protein>
<comment type="caution">
    <text evidence="1">The sequence shown here is derived from an EMBL/GenBank/DDBJ whole genome shotgun (WGS) entry which is preliminary data.</text>
</comment>
<accession>A0A838BH66</accession>
<dbReference type="AlphaFoldDB" id="A0A838BH66"/>
<gene>
    <name evidence="1" type="ORF">H0241_34315</name>
</gene>
<dbReference type="Proteomes" id="UP000558284">
    <property type="component" value="Unassembled WGS sequence"/>
</dbReference>
<proteinExistence type="predicted"/>
<sequence>MTNPVLVEVLRGAIVESAHRGAVAIFDGDGKPVLEIGDTARPVFPRSAVKAIQALPLVESGTADAYGFGDRELALACASHSGEPAHVELAQAMLAKAGLDKSALECGAHWPSSHGAEIALARAGGSPNALHNNCSGKHSGFLCTCVHSGIAHRGYVQAGHAFQEMVRDAMQAVTGATHDADDRATDGCSIPTYAVPLKSFALGFARMATGRGFAPQRAKAAKRLLSACMAEPFLVAGTGKADVALMQAAPGRIFVKTGAEGVYCAAVPELGLGIALKCDDGAGRAAEVMIAAVLAKLLNTDEALAANLLEQANPPIESRIGAKVGSLRPTAALS</sequence>
<keyword evidence="2" id="KW-1185">Reference proteome</keyword>
<dbReference type="InterPro" id="IPR010349">
    <property type="entry name" value="Asparaginase_II"/>
</dbReference>
<dbReference type="EMBL" id="JACDTY010000038">
    <property type="protein sequence ID" value="MBA1145241.1"/>
    <property type="molecule type" value="Genomic_DNA"/>
</dbReference>
<dbReference type="PANTHER" id="PTHR42110:SF1">
    <property type="entry name" value="L-ASPARAGINASE, PUTATIVE (AFU_ORTHOLOGUE AFUA_3G11890)-RELATED"/>
    <property type="match status" value="1"/>
</dbReference>
<dbReference type="RefSeq" id="WP_181062140.1">
    <property type="nucleotide sequence ID" value="NZ_JACDTY010000038.1"/>
</dbReference>
<name>A0A838BH66_9HYPH</name>
<organism evidence="1 2">
    <name type="scientific">Mesorhizobium neociceri</name>
    <dbReference type="NCBI Taxonomy" id="1307853"/>
    <lineage>
        <taxon>Bacteria</taxon>
        <taxon>Pseudomonadati</taxon>
        <taxon>Pseudomonadota</taxon>
        <taxon>Alphaproteobacteria</taxon>
        <taxon>Hyphomicrobiales</taxon>
        <taxon>Phyllobacteriaceae</taxon>
        <taxon>Mesorhizobium</taxon>
    </lineage>
</organism>
<evidence type="ECO:0000313" key="2">
    <source>
        <dbReference type="Proteomes" id="UP000558284"/>
    </source>
</evidence>